<feature type="transmembrane region" description="Helical" evidence="1">
    <location>
        <begin position="94"/>
        <end position="114"/>
    </location>
</feature>
<dbReference type="STRING" id="445961.IW15_10355"/>
<name>A0A086A8Y5_9FLAO</name>
<gene>
    <name evidence="2" type="ORF">IW15_10355</name>
</gene>
<accession>A0A086A8Y5</accession>
<dbReference type="AlphaFoldDB" id="A0A086A8Y5"/>
<keyword evidence="1" id="KW-0812">Transmembrane</keyword>
<proteinExistence type="predicted"/>
<comment type="caution">
    <text evidence="2">The sequence shown here is derived from an EMBL/GenBank/DDBJ whole genome shotgun (WGS) entry which is preliminary data.</text>
</comment>
<organism evidence="2 3">
    <name type="scientific">Chryseobacterium soli</name>
    <dbReference type="NCBI Taxonomy" id="445961"/>
    <lineage>
        <taxon>Bacteria</taxon>
        <taxon>Pseudomonadati</taxon>
        <taxon>Bacteroidota</taxon>
        <taxon>Flavobacteriia</taxon>
        <taxon>Flavobacteriales</taxon>
        <taxon>Weeksellaceae</taxon>
        <taxon>Chryseobacterium group</taxon>
        <taxon>Chryseobacterium</taxon>
    </lineage>
</organism>
<protein>
    <submittedName>
        <fullName evidence="2">Uncharacterized protein</fullName>
    </submittedName>
</protein>
<dbReference type="eggNOG" id="COG2319">
    <property type="taxonomic scope" value="Bacteria"/>
</dbReference>
<reference evidence="2 3" key="1">
    <citation type="submission" date="2014-07" db="EMBL/GenBank/DDBJ databases">
        <title>Genome of Chryseobacterium soli DSM 19298.</title>
        <authorList>
            <person name="Stropko S.J."/>
            <person name="Pipes S.E."/>
            <person name="Newman J."/>
        </authorList>
    </citation>
    <scope>NUCLEOTIDE SEQUENCE [LARGE SCALE GENOMIC DNA]</scope>
    <source>
        <strain evidence="2 3">DSM 19298</strain>
    </source>
</reference>
<feature type="transmembrane region" description="Helical" evidence="1">
    <location>
        <begin position="65"/>
        <end position="88"/>
    </location>
</feature>
<sequence length="132" mass="15502">METKGNGFFTFNNKSTKEYEGFIDDHHFEINRIIRNRNSFLPQISGSIQENNNETQIEVKMKLHVFVLIFMVFWCLFVLFFLIIVLVAVEKISFVVLIPIGMLLFAYALTMFGFKSESMRSKEDLKKIFEAK</sequence>
<dbReference type="EMBL" id="JPRH01000003">
    <property type="protein sequence ID" value="KFF13149.1"/>
    <property type="molecule type" value="Genomic_DNA"/>
</dbReference>
<keyword evidence="3" id="KW-1185">Reference proteome</keyword>
<dbReference type="Proteomes" id="UP000028705">
    <property type="component" value="Unassembled WGS sequence"/>
</dbReference>
<keyword evidence="1" id="KW-1133">Transmembrane helix</keyword>
<evidence type="ECO:0000313" key="2">
    <source>
        <dbReference type="EMBL" id="KFF13149.1"/>
    </source>
</evidence>
<keyword evidence="1" id="KW-0472">Membrane</keyword>
<evidence type="ECO:0000256" key="1">
    <source>
        <dbReference type="SAM" id="Phobius"/>
    </source>
</evidence>
<evidence type="ECO:0000313" key="3">
    <source>
        <dbReference type="Proteomes" id="UP000028705"/>
    </source>
</evidence>